<feature type="transmembrane region" description="Helical" evidence="9">
    <location>
        <begin position="378"/>
        <end position="394"/>
    </location>
</feature>
<sequence>MTSSMEERRRHEADRASAPEASTASAPRRPGLILAVCCVSMVIVVMDLSIVNIALPALRTDFDAPASDLAWTVGAYALVMAALLVPSGAIADRFGRRRVFLIGLAVFGAGSLACALAPTVGWLVAARVLQAVGGTMLNPPALAIVRDAFPDPARRARAIGVFGSMSGLALALGPVVGGALIGEFGWRAVFAVNLPVVVLALVAAARVLPRMRSGRPRPLDIASTASLAVLLASVVFALMEAGSLGWTSPLILVAVVLAVASLAALVIVSRTSSHPLLDPELVHSRHFVGAVAMAVVALCAFQVFLFTATIYLQEGLMLSPWQAGLGLVPIGVLVLVLSPSAGRVTARRGARTPLVVAGLALIVAGVALLVIPGGTAEWLLVLPLIAIGVFLGFVNPPISNTAVAGVPSERAGLAAALASTGRQTGTALGAAIAGAVLAPSLAVASPAGALETAGRPLWILLIALGVALTALAVTCAPTWPRGQDKTGSGA</sequence>
<comment type="subcellular location">
    <subcellularLocation>
        <location evidence="1">Cell membrane</location>
        <topology evidence="1">Multi-pass membrane protein</topology>
    </subcellularLocation>
</comment>
<dbReference type="InterPro" id="IPR036259">
    <property type="entry name" value="MFS_trans_sf"/>
</dbReference>
<feature type="transmembrane region" description="Helical" evidence="9">
    <location>
        <begin position="99"/>
        <end position="125"/>
    </location>
</feature>
<keyword evidence="6 9" id="KW-1133">Transmembrane helix</keyword>
<dbReference type="InterPro" id="IPR004638">
    <property type="entry name" value="EmrB-like"/>
</dbReference>
<feature type="transmembrane region" description="Helical" evidence="9">
    <location>
        <begin position="32"/>
        <end position="57"/>
    </location>
</feature>
<feature type="transmembrane region" description="Helical" evidence="9">
    <location>
        <begin position="457"/>
        <end position="479"/>
    </location>
</feature>
<feature type="transmembrane region" description="Helical" evidence="9">
    <location>
        <begin position="245"/>
        <end position="267"/>
    </location>
</feature>
<organism evidence="11 12">
    <name type="scientific">Humibacter ginsenosidimutans</name>
    <dbReference type="NCBI Taxonomy" id="2599293"/>
    <lineage>
        <taxon>Bacteria</taxon>
        <taxon>Bacillati</taxon>
        <taxon>Actinomycetota</taxon>
        <taxon>Actinomycetes</taxon>
        <taxon>Micrococcales</taxon>
        <taxon>Microbacteriaceae</taxon>
        <taxon>Humibacter</taxon>
    </lineage>
</organism>
<dbReference type="KEGG" id="huw:FPZ11_11655"/>
<evidence type="ECO:0000256" key="2">
    <source>
        <dbReference type="ARBA" id="ARBA00008537"/>
    </source>
</evidence>
<evidence type="ECO:0000256" key="9">
    <source>
        <dbReference type="SAM" id="Phobius"/>
    </source>
</evidence>
<gene>
    <name evidence="11" type="ORF">FPZ11_11655</name>
</gene>
<evidence type="ECO:0000256" key="3">
    <source>
        <dbReference type="ARBA" id="ARBA00022448"/>
    </source>
</evidence>
<dbReference type="EMBL" id="CP042305">
    <property type="protein sequence ID" value="QDZ15331.1"/>
    <property type="molecule type" value="Genomic_DNA"/>
</dbReference>
<keyword evidence="3" id="KW-0813">Transport</keyword>
<dbReference type="GO" id="GO:0022857">
    <property type="term" value="F:transmembrane transporter activity"/>
    <property type="evidence" value="ECO:0007669"/>
    <property type="project" value="InterPro"/>
</dbReference>
<dbReference type="Gene3D" id="1.20.1250.20">
    <property type="entry name" value="MFS general substrate transporter like domains"/>
    <property type="match status" value="1"/>
</dbReference>
<dbReference type="InterPro" id="IPR005829">
    <property type="entry name" value="Sugar_transporter_CS"/>
</dbReference>
<feature type="transmembrane region" description="Helical" evidence="9">
    <location>
        <begin position="221"/>
        <end position="239"/>
    </location>
</feature>
<dbReference type="InterPro" id="IPR020846">
    <property type="entry name" value="MFS_dom"/>
</dbReference>
<protein>
    <submittedName>
        <fullName evidence="11">MFS transporter</fullName>
    </submittedName>
</protein>
<dbReference type="GO" id="GO:0005886">
    <property type="term" value="C:plasma membrane"/>
    <property type="evidence" value="ECO:0007669"/>
    <property type="project" value="UniProtKB-SubCell"/>
</dbReference>
<feature type="region of interest" description="Disordered" evidence="8">
    <location>
        <begin position="1"/>
        <end position="25"/>
    </location>
</feature>
<feature type="domain" description="Major facilitator superfamily (MFS) profile" evidence="10">
    <location>
        <begin position="33"/>
        <end position="480"/>
    </location>
</feature>
<feature type="transmembrane region" description="Helical" evidence="9">
    <location>
        <begin position="323"/>
        <end position="342"/>
    </location>
</feature>
<keyword evidence="7 9" id="KW-0472">Membrane</keyword>
<dbReference type="PROSITE" id="PS00216">
    <property type="entry name" value="SUGAR_TRANSPORT_1"/>
    <property type="match status" value="1"/>
</dbReference>
<name>A0A5B8M568_9MICO</name>
<dbReference type="OrthoDB" id="9781469at2"/>
<evidence type="ECO:0000313" key="12">
    <source>
        <dbReference type="Proteomes" id="UP000320216"/>
    </source>
</evidence>
<dbReference type="Proteomes" id="UP000320216">
    <property type="component" value="Chromosome"/>
</dbReference>
<keyword evidence="12" id="KW-1185">Reference proteome</keyword>
<evidence type="ECO:0000256" key="4">
    <source>
        <dbReference type="ARBA" id="ARBA00022475"/>
    </source>
</evidence>
<dbReference type="PROSITE" id="PS50850">
    <property type="entry name" value="MFS"/>
    <property type="match status" value="1"/>
</dbReference>
<dbReference type="InterPro" id="IPR011701">
    <property type="entry name" value="MFS"/>
</dbReference>
<evidence type="ECO:0000313" key="11">
    <source>
        <dbReference type="EMBL" id="QDZ15331.1"/>
    </source>
</evidence>
<feature type="transmembrane region" description="Helical" evidence="9">
    <location>
        <begin position="69"/>
        <end position="87"/>
    </location>
</feature>
<feature type="transmembrane region" description="Helical" evidence="9">
    <location>
        <begin position="131"/>
        <end position="149"/>
    </location>
</feature>
<evidence type="ECO:0000256" key="1">
    <source>
        <dbReference type="ARBA" id="ARBA00004651"/>
    </source>
</evidence>
<dbReference type="PRINTS" id="PR01036">
    <property type="entry name" value="TCRTETB"/>
</dbReference>
<dbReference type="NCBIfam" id="TIGR00711">
    <property type="entry name" value="efflux_EmrB"/>
    <property type="match status" value="1"/>
</dbReference>
<evidence type="ECO:0000256" key="6">
    <source>
        <dbReference type="ARBA" id="ARBA00022989"/>
    </source>
</evidence>
<accession>A0A5B8M568</accession>
<proteinExistence type="inferred from homology"/>
<dbReference type="PANTHER" id="PTHR42718">
    <property type="entry name" value="MAJOR FACILITATOR SUPERFAMILY MULTIDRUG TRANSPORTER MFSC"/>
    <property type="match status" value="1"/>
</dbReference>
<keyword evidence="4" id="KW-1003">Cell membrane</keyword>
<keyword evidence="5 9" id="KW-0812">Transmembrane</keyword>
<dbReference type="RefSeq" id="WP_146321105.1">
    <property type="nucleotide sequence ID" value="NZ_CP042305.1"/>
</dbReference>
<dbReference type="Gene3D" id="1.20.1720.10">
    <property type="entry name" value="Multidrug resistance protein D"/>
    <property type="match status" value="1"/>
</dbReference>
<evidence type="ECO:0000256" key="7">
    <source>
        <dbReference type="ARBA" id="ARBA00023136"/>
    </source>
</evidence>
<feature type="compositionally biased region" description="Basic and acidic residues" evidence="8">
    <location>
        <begin position="1"/>
        <end position="17"/>
    </location>
</feature>
<dbReference type="CDD" id="cd17321">
    <property type="entry name" value="MFS_MMR_MDR_like"/>
    <property type="match status" value="1"/>
</dbReference>
<feature type="transmembrane region" description="Helical" evidence="9">
    <location>
        <begin position="188"/>
        <end position="209"/>
    </location>
</feature>
<comment type="similarity">
    <text evidence="2">Belongs to the major facilitator superfamily. EmrB family.</text>
</comment>
<reference evidence="11 12" key="1">
    <citation type="submission" date="2019-07" db="EMBL/GenBank/DDBJ databases">
        <title>Full genome sequence of Humibacter sp. WJ7-1.</title>
        <authorList>
            <person name="Im W.-T."/>
        </authorList>
    </citation>
    <scope>NUCLEOTIDE SEQUENCE [LARGE SCALE GENOMIC DNA]</scope>
    <source>
        <strain evidence="11 12">WJ7-1</strain>
    </source>
</reference>
<evidence type="ECO:0000256" key="5">
    <source>
        <dbReference type="ARBA" id="ARBA00022692"/>
    </source>
</evidence>
<feature type="transmembrane region" description="Helical" evidence="9">
    <location>
        <begin position="161"/>
        <end position="182"/>
    </location>
</feature>
<feature type="transmembrane region" description="Helical" evidence="9">
    <location>
        <begin position="354"/>
        <end position="372"/>
    </location>
</feature>
<evidence type="ECO:0000256" key="8">
    <source>
        <dbReference type="SAM" id="MobiDB-lite"/>
    </source>
</evidence>
<dbReference type="SUPFAM" id="SSF103473">
    <property type="entry name" value="MFS general substrate transporter"/>
    <property type="match status" value="2"/>
</dbReference>
<dbReference type="AlphaFoldDB" id="A0A5B8M568"/>
<feature type="transmembrane region" description="Helical" evidence="9">
    <location>
        <begin position="427"/>
        <end position="445"/>
    </location>
</feature>
<feature type="transmembrane region" description="Helical" evidence="9">
    <location>
        <begin position="287"/>
        <end position="311"/>
    </location>
</feature>
<dbReference type="Pfam" id="PF07690">
    <property type="entry name" value="MFS_1"/>
    <property type="match status" value="2"/>
</dbReference>
<evidence type="ECO:0000259" key="10">
    <source>
        <dbReference type="PROSITE" id="PS50850"/>
    </source>
</evidence>
<dbReference type="PANTHER" id="PTHR42718:SF9">
    <property type="entry name" value="MAJOR FACILITATOR SUPERFAMILY MULTIDRUG TRANSPORTER MFSC"/>
    <property type="match status" value="1"/>
</dbReference>